<proteinExistence type="predicted"/>
<reference evidence="3" key="1">
    <citation type="journal article" date="2019" name="Int. J. Syst. Evol. Microbiol.">
        <title>The Global Catalogue of Microorganisms (GCM) 10K type strain sequencing project: providing services to taxonomists for standard genome sequencing and annotation.</title>
        <authorList>
            <consortium name="The Broad Institute Genomics Platform"/>
            <consortium name="The Broad Institute Genome Sequencing Center for Infectious Disease"/>
            <person name="Wu L."/>
            <person name="Ma J."/>
        </authorList>
    </citation>
    <scope>NUCLEOTIDE SEQUENCE [LARGE SCALE GENOMIC DNA]</scope>
    <source>
        <strain evidence="3">JCM 16259</strain>
    </source>
</reference>
<evidence type="ECO:0000313" key="2">
    <source>
        <dbReference type="EMBL" id="GAA2494227.1"/>
    </source>
</evidence>
<gene>
    <name evidence="2" type="ORF">GCM10009858_35260</name>
</gene>
<feature type="region of interest" description="Disordered" evidence="1">
    <location>
        <begin position="1"/>
        <end position="23"/>
    </location>
</feature>
<sequence>MAVNGTPHEGEAAASPTPDELRRAERLLRRGADEMRSEAAPGWFDVAQRVTGAVRSAARRSVEIDAAWPTTAGADRAGAADPDARSDELLVSDLVVVDALRRSLTAVPRCQPSSVELLVDDGPSGSLRCRGARISLVAAYDVDLHAVADHARRLTLDTLTDVLGPPRDGLARDVVVDVEIVDVTPHDPRS</sequence>
<evidence type="ECO:0000313" key="3">
    <source>
        <dbReference type="Proteomes" id="UP001500730"/>
    </source>
</evidence>
<accession>A0ABP5ZD71</accession>
<evidence type="ECO:0000256" key="1">
    <source>
        <dbReference type="SAM" id="MobiDB-lite"/>
    </source>
</evidence>
<keyword evidence="3" id="KW-1185">Reference proteome</keyword>
<dbReference type="RefSeq" id="WP_344256340.1">
    <property type="nucleotide sequence ID" value="NZ_BAAARE010000017.1"/>
</dbReference>
<dbReference type="Proteomes" id="UP001500730">
    <property type="component" value="Unassembled WGS sequence"/>
</dbReference>
<evidence type="ECO:0008006" key="4">
    <source>
        <dbReference type="Google" id="ProtNLM"/>
    </source>
</evidence>
<comment type="caution">
    <text evidence="2">The sequence shown here is derived from an EMBL/GenBank/DDBJ whole genome shotgun (WGS) entry which is preliminary data.</text>
</comment>
<protein>
    <recommendedName>
        <fullName evidence="4">Asp23/Gls24 family envelope stress response protein</fullName>
    </recommendedName>
</protein>
<dbReference type="EMBL" id="BAAARE010000017">
    <property type="protein sequence ID" value="GAA2494227.1"/>
    <property type="molecule type" value="Genomic_DNA"/>
</dbReference>
<name>A0ABP5ZD71_9MICO</name>
<organism evidence="2 3">
    <name type="scientific">Terrabacter carboxydivorans</name>
    <dbReference type="NCBI Taxonomy" id="619730"/>
    <lineage>
        <taxon>Bacteria</taxon>
        <taxon>Bacillati</taxon>
        <taxon>Actinomycetota</taxon>
        <taxon>Actinomycetes</taxon>
        <taxon>Micrococcales</taxon>
        <taxon>Intrasporangiaceae</taxon>
        <taxon>Terrabacter</taxon>
    </lineage>
</organism>